<evidence type="ECO:0000313" key="2">
    <source>
        <dbReference type="Proteomes" id="UP000005019"/>
    </source>
</evidence>
<dbReference type="STRING" id="1000565.METUNv1_03353"/>
<dbReference type="GO" id="GO:0006355">
    <property type="term" value="P:regulation of DNA-templated transcription"/>
    <property type="evidence" value="ECO:0007669"/>
    <property type="project" value="InterPro"/>
</dbReference>
<reference evidence="1 2" key="1">
    <citation type="journal article" date="2011" name="J. Bacteriol.">
        <title>Genome sequence of Methyloversatilis universalis FAM5T, a methylotrophic representative of the order Rhodocyclales.</title>
        <authorList>
            <person name="Kittichotirat W."/>
            <person name="Good N.M."/>
            <person name="Hall R."/>
            <person name="Bringel F."/>
            <person name="Lajus A."/>
            <person name="Medigue C."/>
            <person name="Smalley N.E."/>
            <person name="Beck D."/>
            <person name="Bumgarner R."/>
            <person name="Vuilleumier S."/>
            <person name="Kalyuzhnaya M.G."/>
        </authorList>
    </citation>
    <scope>NUCLEOTIDE SEQUENCE [LARGE SCALE GENOMIC DNA]</scope>
    <source>
        <strain evidence="2">ATCC BAA-1314 / JCM 13912 / FAM5</strain>
    </source>
</reference>
<dbReference type="eggNOG" id="ENOG50333Y3">
    <property type="taxonomic scope" value="Bacteria"/>
</dbReference>
<sequence>MKKTDLYKNERLKVVAQMKHAAGAKSGLGTAPAVDRKEQRRLDAERGLVPFAVKIPAELAARLRDLATERQVSLNDLVDELLRKALD</sequence>
<dbReference type="AlphaFoldDB" id="F5RFW0"/>
<protein>
    <submittedName>
        <fullName evidence="1">Uncharacterized protein</fullName>
    </submittedName>
</protein>
<dbReference type="InterPro" id="IPR010985">
    <property type="entry name" value="Ribbon_hlx_hlx"/>
</dbReference>
<dbReference type="EMBL" id="AFHG01000057">
    <property type="protein sequence ID" value="EGK70448.1"/>
    <property type="molecule type" value="Genomic_DNA"/>
</dbReference>
<accession>F5RFW0</accession>
<dbReference type="OrthoDB" id="8564304at2"/>
<dbReference type="SUPFAM" id="SSF47598">
    <property type="entry name" value="Ribbon-helix-helix"/>
    <property type="match status" value="1"/>
</dbReference>
<gene>
    <name evidence="1" type="ORF">METUNv1_03353</name>
</gene>
<dbReference type="Proteomes" id="UP000005019">
    <property type="component" value="Unassembled WGS sequence"/>
</dbReference>
<evidence type="ECO:0000313" key="1">
    <source>
        <dbReference type="EMBL" id="EGK70448.1"/>
    </source>
</evidence>
<name>F5RFW0_METUF</name>
<proteinExistence type="predicted"/>
<keyword evidence="2" id="KW-1185">Reference proteome</keyword>
<dbReference type="RefSeq" id="WP_008063703.1">
    <property type="nucleotide sequence ID" value="NZ_AFHG01000057.1"/>
</dbReference>
<organism evidence="1 2">
    <name type="scientific">Methyloversatilis universalis (strain ATCC BAA-1314 / DSM 25237 / JCM 13912 / CCUG 52030 / FAM5)</name>
    <dbReference type="NCBI Taxonomy" id="1000565"/>
    <lineage>
        <taxon>Bacteria</taxon>
        <taxon>Pseudomonadati</taxon>
        <taxon>Pseudomonadota</taxon>
        <taxon>Betaproteobacteria</taxon>
        <taxon>Nitrosomonadales</taxon>
        <taxon>Sterolibacteriaceae</taxon>
        <taxon>Methyloversatilis</taxon>
    </lineage>
</organism>
<comment type="caution">
    <text evidence="1">The sequence shown here is derived from an EMBL/GenBank/DDBJ whole genome shotgun (WGS) entry which is preliminary data.</text>
</comment>